<dbReference type="PROSITE" id="PS00122">
    <property type="entry name" value="CARBOXYLESTERASE_B_1"/>
    <property type="match status" value="1"/>
</dbReference>
<evidence type="ECO:0000313" key="6">
    <source>
        <dbReference type="Proteomes" id="UP000218811"/>
    </source>
</evidence>
<dbReference type="Pfam" id="PF00135">
    <property type="entry name" value="COesterase"/>
    <property type="match status" value="1"/>
</dbReference>
<evidence type="ECO:0000256" key="3">
    <source>
        <dbReference type="RuleBase" id="RU361235"/>
    </source>
</evidence>
<dbReference type="InterPro" id="IPR029058">
    <property type="entry name" value="AB_hydrolase_fold"/>
</dbReference>
<dbReference type="STRING" id="742152.A0A2H3JBP9"/>
<comment type="similarity">
    <text evidence="1 3">Belongs to the type-B carboxylesterase/lipase family.</text>
</comment>
<feature type="signal peptide" evidence="3">
    <location>
        <begin position="1"/>
        <end position="22"/>
    </location>
</feature>
<evidence type="ECO:0000256" key="2">
    <source>
        <dbReference type="ARBA" id="ARBA00022801"/>
    </source>
</evidence>
<dbReference type="OrthoDB" id="408631at2759"/>
<dbReference type="InterPro" id="IPR002018">
    <property type="entry name" value="CarbesteraseB"/>
</dbReference>
<evidence type="ECO:0000256" key="1">
    <source>
        <dbReference type="ARBA" id="ARBA00005964"/>
    </source>
</evidence>
<keyword evidence="2 3" id="KW-0378">Hydrolase</keyword>
<reference evidence="5 6" key="1">
    <citation type="journal article" date="2012" name="Science">
        <title>The Paleozoic origin of enzymatic lignin decomposition reconstructed from 31 fungal genomes.</title>
        <authorList>
            <person name="Floudas D."/>
            <person name="Binder M."/>
            <person name="Riley R."/>
            <person name="Barry K."/>
            <person name="Blanchette R.A."/>
            <person name="Henrissat B."/>
            <person name="Martinez A.T."/>
            <person name="Otillar R."/>
            <person name="Spatafora J.W."/>
            <person name="Yadav J.S."/>
            <person name="Aerts A."/>
            <person name="Benoit I."/>
            <person name="Boyd A."/>
            <person name="Carlson A."/>
            <person name="Copeland A."/>
            <person name="Coutinho P.M."/>
            <person name="de Vries R.P."/>
            <person name="Ferreira P."/>
            <person name="Findley K."/>
            <person name="Foster B."/>
            <person name="Gaskell J."/>
            <person name="Glotzer D."/>
            <person name="Gorecki P."/>
            <person name="Heitman J."/>
            <person name="Hesse C."/>
            <person name="Hori C."/>
            <person name="Igarashi K."/>
            <person name="Jurgens J.A."/>
            <person name="Kallen N."/>
            <person name="Kersten P."/>
            <person name="Kohler A."/>
            <person name="Kuees U."/>
            <person name="Kumar T.K.A."/>
            <person name="Kuo A."/>
            <person name="LaButti K."/>
            <person name="Larrondo L.F."/>
            <person name="Lindquist E."/>
            <person name="Ling A."/>
            <person name="Lombard V."/>
            <person name="Lucas S."/>
            <person name="Lundell T."/>
            <person name="Martin R."/>
            <person name="McLaughlin D.J."/>
            <person name="Morgenstern I."/>
            <person name="Morin E."/>
            <person name="Murat C."/>
            <person name="Nagy L.G."/>
            <person name="Nolan M."/>
            <person name="Ohm R.A."/>
            <person name="Patyshakuliyeva A."/>
            <person name="Rokas A."/>
            <person name="Ruiz-Duenas F.J."/>
            <person name="Sabat G."/>
            <person name="Salamov A."/>
            <person name="Samejima M."/>
            <person name="Schmutz J."/>
            <person name="Slot J.C."/>
            <person name="St John F."/>
            <person name="Stenlid J."/>
            <person name="Sun H."/>
            <person name="Sun S."/>
            <person name="Syed K."/>
            <person name="Tsang A."/>
            <person name="Wiebenga A."/>
            <person name="Young D."/>
            <person name="Pisabarro A."/>
            <person name="Eastwood D.C."/>
            <person name="Martin F."/>
            <person name="Cullen D."/>
            <person name="Grigoriev I.V."/>
            <person name="Hibbett D.S."/>
        </authorList>
    </citation>
    <scope>NUCLEOTIDE SEQUENCE [LARGE SCALE GENOMIC DNA]</scope>
    <source>
        <strain evidence="5 6">MD-104</strain>
    </source>
</reference>
<dbReference type="AlphaFoldDB" id="A0A2H3JBP9"/>
<evidence type="ECO:0000313" key="5">
    <source>
        <dbReference type="EMBL" id="PCH36159.1"/>
    </source>
</evidence>
<dbReference type="EC" id="3.1.1.-" evidence="3"/>
<protein>
    <recommendedName>
        <fullName evidence="3">Carboxylic ester hydrolase</fullName>
        <ecNumber evidence="3">3.1.1.-</ecNumber>
    </recommendedName>
</protein>
<dbReference type="Proteomes" id="UP000218811">
    <property type="component" value="Unassembled WGS sequence"/>
</dbReference>
<feature type="domain" description="Carboxylesterase type B" evidence="4">
    <location>
        <begin position="28"/>
        <end position="521"/>
    </location>
</feature>
<dbReference type="Gene3D" id="3.40.50.1820">
    <property type="entry name" value="alpha/beta hydrolase"/>
    <property type="match status" value="1"/>
</dbReference>
<dbReference type="SUPFAM" id="SSF53474">
    <property type="entry name" value="alpha/beta-Hydrolases"/>
    <property type="match status" value="1"/>
</dbReference>
<evidence type="ECO:0000259" key="4">
    <source>
        <dbReference type="Pfam" id="PF00135"/>
    </source>
</evidence>
<name>A0A2H3JBP9_WOLCO</name>
<dbReference type="OMA" id="YFPRASN"/>
<keyword evidence="3" id="KW-0732">Signal</keyword>
<dbReference type="InterPro" id="IPR019819">
    <property type="entry name" value="Carboxylesterase_B_CS"/>
</dbReference>
<dbReference type="PROSITE" id="PS00941">
    <property type="entry name" value="CARBOXYLESTERASE_B_2"/>
    <property type="match status" value="1"/>
</dbReference>
<dbReference type="EMBL" id="KB467865">
    <property type="protein sequence ID" value="PCH36159.1"/>
    <property type="molecule type" value="Genomic_DNA"/>
</dbReference>
<accession>A0A2H3JBP9</accession>
<keyword evidence="6" id="KW-1185">Reference proteome</keyword>
<organism evidence="5 6">
    <name type="scientific">Wolfiporia cocos (strain MD-104)</name>
    <name type="common">Brown rot fungus</name>
    <dbReference type="NCBI Taxonomy" id="742152"/>
    <lineage>
        <taxon>Eukaryota</taxon>
        <taxon>Fungi</taxon>
        <taxon>Dikarya</taxon>
        <taxon>Basidiomycota</taxon>
        <taxon>Agaricomycotina</taxon>
        <taxon>Agaricomycetes</taxon>
        <taxon>Polyporales</taxon>
        <taxon>Phaeolaceae</taxon>
        <taxon>Wolfiporia</taxon>
    </lineage>
</organism>
<dbReference type="InterPro" id="IPR050309">
    <property type="entry name" value="Type-B_Carboxylest/Lipase"/>
</dbReference>
<dbReference type="PANTHER" id="PTHR11559">
    <property type="entry name" value="CARBOXYLESTERASE"/>
    <property type="match status" value="1"/>
</dbReference>
<feature type="chain" id="PRO_5013431694" description="Carboxylic ester hydrolase" evidence="3">
    <location>
        <begin position="23"/>
        <end position="564"/>
    </location>
</feature>
<sequence length="564" mass="61841">MVYKFAAWLALTALQHFKLLEPAPPLDSPTISLSYGAIQGSTLGDVSSFLGIPYAQPPLGDLRFAPPQPPQAFDGIRQANKFGPACPQQNATFPRVLPFDVSIPMYAESMSEDCLFINVYKPAAARSHDKLPVIFWIYGGAFEFGDAALYPGTALVQRSIDLGEPVIFVSHNYRLNAFGFLASQEVADVGHTNIGLRDQRLALEWVQQHISAFGGDSSKVTIWGNSAGSWSVGFHMILNGGDNQGLFRGAIMESGSPPALQNYTDAQPYYDALIEHVGCTEELDTLACLRHAPYHKIMAGVNVTPDLASYQSLDLAWQPRLDGDMLVRNPMRTVQMGLYSKVPLISGVTGDEGTLFALGNTNITTDEQFLEYVHSTYIPAATASDLEEVSKAYPSNPDKGSPFGTGDLYALTPQFKRIAAFTGDWVLVAPHRFWIEQMSKTQDAWVYLFNRMKSTPFLGSAHCSDVTEFFGDRDIFPFGSDRSIDFAATDAIINFSNRLNPNAPAGLSSNVSFLSKVTWDKWSEGSTSHPFLTFLDPAPSLGLSYDMYRADSLALLSRIALDMP</sequence>
<dbReference type="GO" id="GO:0016787">
    <property type="term" value="F:hydrolase activity"/>
    <property type="evidence" value="ECO:0007669"/>
    <property type="project" value="UniProtKB-KW"/>
</dbReference>
<proteinExistence type="inferred from homology"/>
<gene>
    <name evidence="5" type="ORF">WOLCODRAFT_108309</name>
</gene>
<dbReference type="InterPro" id="IPR019826">
    <property type="entry name" value="Carboxylesterase_B_AS"/>
</dbReference>